<evidence type="ECO:0000256" key="3">
    <source>
        <dbReference type="ARBA" id="ARBA00022475"/>
    </source>
</evidence>
<evidence type="ECO:0000313" key="6">
    <source>
        <dbReference type="Proteomes" id="UP000199137"/>
    </source>
</evidence>
<evidence type="ECO:0000256" key="2">
    <source>
        <dbReference type="ARBA" id="ARBA00022448"/>
    </source>
</evidence>
<evidence type="ECO:0000256" key="4">
    <source>
        <dbReference type="SAM" id="Phobius"/>
    </source>
</evidence>
<evidence type="ECO:0000313" key="5">
    <source>
        <dbReference type="EMBL" id="SFP35544.1"/>
    </source>
</evidence>
<dbReference type="Gene3D" id="1.20.1250.20">
    <property type="entry name" value="MFS general substrate transporter like domains"/>
    <property type="match status" value="1"/>
</dbReference>
<sequence length="141" mass="16043">MLDNLLFLFSEVRPAVGFCIRIKIAETPVFQAALDKAEQAKVPLFELLRKQPRVLVLSTLSFVLALFCTVTTFRLSMATTTLGIPRTAVLISLLIAATVMGVATLVLAMKSDRWGRRRPRFPLWCGRFRCSPWRRREIRCC</sequence>
<comment type="subcellular location">
    <subcellularLocation>
        <location evidence="1">Cell membrane</location>
        <topology evidence="1">Multi-pass membrane protein</topology>
    </subcellularLocation>
</comment>
<keyword evidence="2" id="KW-0813">Transport</keyword>
<dbReference type="SUPFAM" id="SSF103473">
    <property type="entry name" value="MFS general substrate transporter"/>
    <property type="match status" value="1"/>
</dbReference>
<reference evidence="5 6" key="1">
    <citation type="submission" date="2016-10" db="EMBL/GenBank/DDBJ databases">
        <authorList>
            <person name="de Groot N.N."/>
        </authorList>
    </citation>
    <scope>NUCLEOTIDE SEQUENCE [LARGE SCALE GENOMIC DNA]</scope>
    <source>
        <strain evidence="5 6">DSM 44637</strain>
    </source>
</reference>
<dbReference type="STRING" id="112413.SAMN05421854_10526"/>
<keyword evidence="4" id="KW-1133">Transmembrane helix</keyword>
<organism evidence="5 6">
    <name type="scientific">Amycolatopsis rubida</name>
    <dbReference type="NCBI Taxonomy" id="112413"/>
    <lineage>
        <taxon>Bacteria</taxon>
        <taxon>Bacillati</taxon>
        <taxon>Actinomycetota</taxon>
        <taxon>Actinomycetes</taxon>
        <taxon>Pseudonocardiales</taxon>
        <taxon>Pseudonocardiaceae</taxon>
        <taxon>Amycolatopsis</taxon>
    </lineage>
</organism>
<name>A0A1I5PND2_9PSEU</name>
<feature type="transmembrane region" description="Helical" evidence="4">
    <location>
        <begin position="54"/>
        <end position="75"/>
    </location>
</feature>
<dbReference type="InterPro" id="IPR036259">
    <property type="entry name" value="MFS_trans_sf"/>
</dbReference>
<dbReference type="PANTHER" id="PTHR43045">
    <property type="entry name" value="SHIKIMATE TRANSPORTER"/>
    <property type="match status" value="1"/>
</dbReference>
<gene>
    <name evidence="5" type="ORF">SAMN05421854_10526</name>
</gene>
<feature type="transmembrane region" description="Helical" evidence="4">
    <location>
        <begin position="87"/>
        <end position="108"/>
    </location>
</feature>
<proteinExistence type="predicted"/>
<keyword evidence="3" id="KW-1003">Cell membrane</keyword>
<dbReference type="RefSeq" id="WP_244287224.1">
    <property type="nucleotide sequence ID" value="NZ_FOWC01000005.1"/>
</dbReference>
<dbReference type="GO" id="GO:0005886">
    <property type="term" value="C:plasma membrane"/>
    <property type="evidence" value="ECO:0007669"/>
    <property type="project" value="UniProtKB-SubCell"/>
</dbReference>
<dbReference type="AlphaFoldDB" id="A0A1I5PND2"/>
<keyword evidence="4" id="KW-0472">Membrane</keyword>
<dbReference type="PANTHER" id="PTHR43045:SF2">
    <property type="entry name" value="INNER MEMBRANE METABOLITE TRANSPORT PROTEIN YHJE"/>
    <property type="match status" value="1"/>
</dbReference>
<protein>
    <submittedName>
        <fullName evidence="5">Uncharacterized protein</fullName>
    </submittedName>
</protein>
<accession>A0A1I5PND2</accession>
<keyword evidence="4" id="KW-0812">Transmembrane</keyword>
<dbReference type="Proteomes" id="UP000199137">
    <property type="component" value="Unassembled WGS sequence"/>
</dbReference>
<evidence type="ECO:0000256" key="1">
    <source>
        <dbReference type="ARBA" id="ARBA00004651"/>
    </source>
</evidence>
<dbReference type="EMBL" id="FOWC01000005">
    <property type="protein sequence ID" value="SFP35544.1"/>
    <property type="molecule type" value="Genomic_DNA"/>
</dbReference>